<keyword evidence="3" id="KW-1185">Reference proteome</keyword>
<reference evidence="2 3" key="1">
    <citation type="submission" date="2023-07" db="EMBL/GenBank/DDBJ databases">
        <title>Sequencing the genomes of 1000 actinobacteria strains.</title>
        <authorList>
            <person name="Klenk H.-P."/>
        </authorList>
    </citation>
    <scope>NUCLEOTIDE SEQUENCE [LARGE SCALE GENOMIC DNA]</scope>
    <source>
        <strain evidence="2 3">DSM 44388</strain>
    </source>
</reference>
<organism evidence="2 3">
    <name type="scientific">Kineosporia succinea</name>
    <dbReference type="NCBI Taxonomy" id="84632"/>
    <lineage>
        <taxon>Bacteria</taxon>
        <taxon>Bacillati</taxon>
        <taxon>Actinomycetota</taxon>
        <taxon>Actinomycetes</taxon>
        <taxon>Kineosporiales</taxon>
        <taxon>Kineosporiaceae</taxon>
        <taxon>Kineosporia</taxon>
    </lineage>
</organism>
<evidence type="ECO:0000313" key="3">
    <source>
        <dbReference type="Proteomes" id="UP001235712"/>
    </source>
</evidence>
<gene>
    <name evidence="2" type="ORF">J2S57_006768</name>
</gene>
<dbReference type="Proteomes" id="UP001235712">
    <property type="component" value="Unassembled WGS sequence"/>
</dbReference>
<dbReference type="InterPro" id="IPR029058">
    <property type="entry name" value="AB_hydrolase_fold"/>
</dbReference>
<feature type="domain" description="AB hydrolase-1" evidence="1">
    <location>
        <begin position="4"/>
        <end position="219"/>
    </location>
</feature>
<dbReference type="RefSeq" id="WP_307250390.1">
    <property type="nucleotide sequence ID" value="NZ_JAUSQZ010000001.1"/>
</dbReference>
<evidence type="ECO:0000259" key="1">
    <source>
        <dbReference type="Pfam" id="PF12697"/>
    </source>
</evidence>
<dbReference type="PANTHER" id="PTHR43798">
    <property type="entry name" value="MONOACYLGLYCEROL LIPASE"/>
    <property type="match status" value="1"/>
</dbReference>
<dbReference type="InterPro" id="IPR000073">
    <property type="entry name" value="AB_hydrolase_1"/>
</dbReference>
<protein>
    <submittedName>
        <fullName evidence="2">Pimeloyl-ACP methyl ester carboxylesterase</fullName>
    </submittedName>
</protein>
<dbReference type="SUPFAM" id="SSF53474">
    <property type="entry name" value="alpha/beta-Hydrolases"/>
    <property type="match status" value="1"/>
</dbReference>
<dbReference type="InterPro" id="IPR050266">
    <property type="entry name" value="AB_hydrolase_sf"/>
</dbReference>
<dbReference type="Pfam" id="PF12697">
    <property type="entry name" value="Abhydrolase_6"/>
    <property type="match status" value="1"/>
</dbReference>
<accession>A0ABT9PE92</accession>
<name>A0ABT9PE92_9ACTN</name>
<dbReference type="PANTHER" id="PTHR43798:SF33">
    <property type="entry name" value="HYDROLASE, PUTATIVE (AFU_ORTHOLOGUE AFUA_2G14860)-RELATED"/>
    <property type="match status" value="1"/>
</dbReference>
<proteinExistence type="predicted"/>
<sequence>MDMILISGYGLTAASWGPLLAIWGEPAPAARAVELPGHGSSTHTVDEDPLTWTEGLDRALADADGPVVVVAFSMGTAVLAHHLAASGAQGIAGVVLLGGLPGPETFSRDYHSIAAGVLTGRPDADAALVELYAASPTARSLIAADLQRLPLPARRAAADLAQSPPVTLRVPTLAIFGADDRMTPPPTRERLAGLAPNSQLSMVSGAGHAVHLDAPETVVTTIRRWLEQNGF</sequence>
<dbReference type="Gene3D" id="3.40.50.1820">
    <property type="entry name" value="alpha/beta hydrolase"/>
    <property type="match status" value="1"/>
</dbReference>
<dbReference type="EMBL" id="JAUSQZ010000001">
    <property type="protein sequence ID" value="MDP9831019.1"/>
    <property type="molecule type" value="Genomic_DNA"/>
</dbReference>
<comment type="caution">
    <text evidence="2">The sequence shown here is derived from an EMBL/GenBank/DDBJ whole genome shotgun (WGS) entry which is preliminary data.</text>
</comment>
<evidence type="ECO:0000313" key="2">
    <source>
        <dbReference type="EMBL" id="MDP9831019.1"/>
    </source>
</evidence>